<dbReference type="PANTHER" id="PTHR24056">
    <property type="entry name" value="CELL DIVISION PROTEIN KINASE"/>
    <property type="match status" value="1"/>
</dbReference>
<keyword evidence="9" id="KW-1185">Reference proteome</keyword>
<keyword evidence="3" id="KW-0067">ATP-binding</keyword>
<dbReference type="PANTHER" id="PTHR24056:SF576">
    <property type="entry name" value="SERINE_THREONINE-PROTEIN KINASE CSK1"/>
    <property type="match status" value="1"/>
</dbReference>
<evidence type="ECO:0000256" key="6">
    <source>
        <dbReference type="SAM" id="MobiDB-lite"/>
    </source>
</evidence>
<dbReference type="EMBL" id="JAANBB010000115">
    <property type="protein sequence ID" value="KAF7549710.1"/>
    <property type="molecule type" value="Genomic_DNA"/>
</dbReference>
<reference evidence="8" key="1">
    <citation type="submission" date="2020-03" db="EMBL/GenBank/DDBJ databases">
        <title>Draft Genome Sequence of Cylindrodendrum hubeiense.</title>
        <authorList>
            <person name="Buettner E."/>
            <person name="Kellner H."/>
        </authorList>
    </citation>
    <scope>NUCLEOTIDE SEQUENCE</scope>
    <source>
        <strain evidence="8">IHI 201604</strain>
    </source>
</reference>
<dbReference type="GO" id="GO:0005524">
    <property type="term" value="F:ATP binding"/>
    <property type="evidence" value="ECO:0007669"/>
    <property type="project" value="UniProtKB-KW"/>
</dbReference>
<proteinExistence type="predicted"/>
<evidence type="ECO:0000256" key="3">
    <source>
        <dbReference type="ARBA" id="ARBA00022840"/>
    </source>
</evidence>
<protein>
    <recommendedName>
        <fullName evidence="1">cyclin-dependent kinase</fullName>
        <ecNumber evidence="1">2.7.11.22</ecNumber>
    </recommendedName>
</protein>
<dbReference type="GO" id="GO:0000082">
    <property type="term" value="P:G1/S transition of mitotic cell cycle"/>
    <property type="evidence" value="ECO:0007669"/>
    <property type="project" value="TreeGrafter"/>
</dbReference>
<accession>A0A9P5H9H8</accession>
<feature type="domain" description="Protein kinase" evidence="7">
    <location>
        <begin position="78"/>
        <end position="366"/>
    </location>
</feature>
<dbReference type="PROSITE" id="PS50011">
    <property type="entry name" value="PROTEIN_KINASE_DOM"/>
    <property type="match status" value="1"/>
</dbReference>
<keyword evidence="2" id="KW-0547">Nucleotide-binding</keyword>
<evidence type="ECO:0000259" key="7">
    <source>
        <dbReference type="PROSITE" id="PS50011"/>
    </source>
</evidence>
<evidence type="ECO:0000313" key="8">
    <source>
        <dbReference type="EMBL" id="KAF7549710.1"/>
    </source>
</evidence>
<comment type="catalytic activity">
    <reaction evidence="5">
        <text>L-seryl-[protein] + ATP = O-phospho-L-seryl-[protein] + ADP + H(+)</text>
        <dbReference type="Rhea" id="RHEA:17989"/>
        <dbReference type="Rhea" id="RHEA-COMP:9863"/>
        <dbReference type="Rhea" id="RHEA-COMP:11604"/>
        <dbReference type="ChEBI" id="CHEBI:15378"/>
        <dbReference type="ChEBI" id="CHEBI:29999"/>
        <dbReference type="ChEBI" id="CHEBI:30616"/>
        <dbReference type="ChEBI" id="CHEBI:83421"/>
        <dbReference type="ChEBI" id="CHEBI:456216"/>
        <dbReference type="EC" id="2.7.11.22"/>
    </reaction>
</comment>
<dbReference type="Proteomes" id="UP000722485">
    <property type="component" value="Unassembled WGS sequence"/>
</dbReference>
<feature type="compositionally biased region" description="Polar residues" evidence="6">
    <location>
        <begin position="376"/>
        <end position="385"/>
    </location>
</feature>
<dbReference type="SUPFAM" id="SSF56112">
    <property type="entry name" value="Protein kinase-like (PK-like)"/>
    <property type="match status" value="1"/>
</dbReference>
<dbReference type="Gene3D" id="3.30.200.20">
    <property type="entry name" value="Phosphorylase Kinase, domain 1"/>
    <property type="match status" value="1"/>
</dbReference>
<dbReference type="GO" id="GO:0030332">
    <property type="term" value="F:cyclin binding"/>
    <property type="evidence" value="ECO:0007669"/>
    <property type="project" value="TreeGrafter"/>
</dbReference>
<dbReference type="GO" id="GO:0010389">
    <property type="term" value="P:regulation of G2/M transition of mitotic cell cycle"/>
    <property type="evidence" value="ECO:0007669"/>
    <property type="project" value="TreeGrafter"/>
</dbReference>
<dbReference type="InterPro" id="IPR011009">
    <property type="entry name" value="Kinase-like_dom_sf"/>
</dbReference>
<dbReference type="AlphaFoldDB" id="A0A9P5H9H8"/>
<dbReference type="GO" id="GO:0005634">
    <property type="term" value="C:nucleus"/>
    <property type="evidence" value="ECO:0007669"/>
    <property type="project" value="TreeGrafter"/>
</dbReference>
<dbReference type="InterPro" id="IPR050108">
    <property type="entry name" value="CDK"/>
</dbReference>
<organism evidence="8 9">
    <name type="scientific">Cylindrodendrum hubeiense</name>
    <dbReference type="NCBI Taxonomy" id="595255"/>
    <lineage>
        <taxon>Eukaryota</taxon>
        <taxon>Fungi</taxon>
        <taxon>Dikarya</taxon>
        <taxon>Ascomycota</taxon>
        <taxon>Pezizomycotina</taxon>
        <taxon>Sordariomycetes</taxon>
        <taxon>Hypocreomycetidae</taxon>
        <taxon>Hypocreales</taxon>
        <taxon>Nectriaceae</taxon>
        <taxon>Cylindrodendrum</taxon>
    </lineage>
</organism>
<name>A0A9P5H9H8_9HYPO</name>
<dbReference type="GO" id="GO:0000307">
    <property type="term" value="C:cyclin-dependent protein kinase holoenzyme complex"/>
    <property type="evidence" value="ECO:0007669"/>
    <property type="project" value="TreeGrafter"/>
</dbReference>
<dbReference type="GO" id="GO:0004693">
    <property type="term" value="F:cyclin-dependent protein serine/threonine kinase activity"/>
    <property type="evidence" value="ECO:0007669"/>
    <property type="project" value="UniProtKB-EC"/>
</dbReference>
<dbReference type="GO" id="GO:0010468">
    <property type="term" value="P:regulation of gene expression"/>
    <property type="evidence" value="ECO:0007669"/>
    <property type="project" value="TreeGrafter"/>
</dbReference>
<dbReference type="GO" id="GO:0007165">
    <property type="term" value="P:signal transduction"/>
    <property type="evidence" value="ECO:0007669"/>
    <property type="project" value="TreeGrafter"/>
</dbReference>
<comment type="caution">
    <text evidence="8">The sequence shown here is derived from an EMBL/GenBank/DDBJ whole genome shotgun (WGS) entry which is preliminary data.</text>
</comment>
<dbReference type="OrthoDB" id="413582at2759"/>
<gene>
    <name evidence="8" type="ORF">G7Z17_g6201</name>
</gene>
<sequence>MTSPTPDWKAALSASDRYETIQKIQQSLGSSSMSDAIAIEQAAFQVSSTQPTASPPPQSALYDDLLRESEEGVRIGSYTNCTPVSEGVTSQVYRSGDKALKVIVAYQNIEPHNPQREAKILTTLRGPCIPLIEVFRDQEQQFVLVFPFMPYTLADLLDKGPLPLADVRAIFTDALHALRDIHAQGIVHRDIKPSAILLASPTGPAYLSDFGTAWHPELSARSEPPNDKILDIGTGAYRTPETLFGDKSYGPPVDMWGLGVMLSEAIRDPPVTVFESRPAHEDGNQLGLILSIFKTLGTPTPETWPEAKAFRISPFELWTVFPARPWDVILPDVDPDFRQLVASLVRYDGQRATAEQLITTRQSPETISICTETTMLSNPDTASGSRKSRRLPKPIAREETGEVKNKFWLRTMSKRLTLEAEIVNAGFEADAGWKMDDANDEIWENVGGSDTEM</sequence>
<comment type="catalytic activity">
    <reaction evidence="4">
        <text>L-threonyl-[protein] + ATP = O-phospho-L-threonyl-[protein] + ADP + H(+)</text>
        <dbReference type="Rhea" id="RHEA:46608"/>
        <dbReference type="Rhea" id="RHEA-COMP:11060"/>
        <dbReference type="Rhea" id="RHEA-COMP:11605"/>
        <dbReference type="ChEBI" id="CHEBI:15378"/>
        <dbReference type="ChEBI" id="CHEBI:30013"/>
        <dbReference type="ChEBI" id="CHEBI:30616"/>
        <dbReference type="ChEBI" id="CHEBI:61977"/>
        <dbReference type="ChEBI" id="CHEBI:456216"/>
        <dbReference type="EC" id="2.7.11.22"/>
    </reaction>
</comment>
<dbReference type="EC" id="2.7.11.22" evidence="1"/>
<evidence type="ECO:0000256" key="4">
    <source>
        <dbReference type="ARBA" id="ARBA00047811"/>
    </source>
</evidence>
<evidence type="ECO:0000256" key="2">
    <source>
        <dbReference type="ARBA" id="ARBA00022741"/>
    </source>
</evidence>
<dbReference type="GO" id="GO:0005737">
    <property type="term" value="C:cytoplasm"/>
    <property type="evidence" value="ECO:0007669"/>
    <property type="project" value="TreeGrafter"/>
</dbReference>
<dbReference type="SMART" id="SM00220">
    <property type="entry name" value="S_TKc"/>
    <property type="match status" value="1"/>
</dbReference>
<feature type="region of interest" description="Disordered" evidence="6">
    <location>
        <begin position="376"/>
        <end position="396"/>
    </location>
</feature>
<evidence type="ECO:0000313" key="9">
    <source>
        <dbReference type="Proteomes" id="UP000722485"/>
    </source>
</evidence>
<dbReference type="Gene3D" id="1.10.510.10">
    <property type="entry name" value="Transferase(Phosphotransferase) domain 1"/>
    <property type="match status" value="1"/>
</dbReference>
<dbReference type="InterPro" id="IPR000719">
    <property type="entry name" value="Prot_kinase_dom"/>
</dbReference>
<evidence type="ECO:0000256" key="5">
    <source>
        <dbReference type="ARBA" id="ARBA00048367"/>
    </source>
</evidence>
<evidence type="ECO:0000256" key="1">
    <source>
        <dbReference type="ARBA" id="ARBA00012425"/>
    </source>
</evidence>
<dbReference type="Pfam" id="PF00069">
    <property type="entry name" value="Pkinase"/>
    <property type="match status" value="1"/>
</dbReference>